<dbReference type="Proteomes" id="UP000002215">
    <property type="component" value="Chromosome"/>
</dbReference>
<reference evidence="1 2" key="2">
    <citation type="journal article" date="2010" name="Stand. Genomic Sci.">
        <title>Complete genome sequence of Chitinophaga pinensis type strain (UQM 2034).</title>
        <authorList>
            <person name="Glavina Del Rio T."/>
            <person name="Abt B."/>
            <person name="Spring S."/>
            <person name="Lapidus A."/>
            <person name="Nolan M."/>
            <person name="Tice H."/>
            <person name="Copeland A."/>
            <person name="Cheng J.F."/>
            <person name="Chen F."/>
            <person name="Bruce D."/>
            <person name="Goodwin L."/>
            <person name="Pitluck S."/>
            <person name="Ivanova N."/>
            <person name="Mavromatis K."/>
            <person name="Mikhailova N."/>
            <person name="Pati A."/>
            <person name="Chen A."/>
            <person name="Palaniappan K."/>
            <person name="Land M."/>
            <person name="Hauser L."/>
            <person name="Chang Y.J."/>
            <person name="Jeffries C.D."/>
            <person name="Chain P."/>
            <person name="Saunders E."/>
            <person name="Detter J.C."/>
            <person name="Brettin T."/>
            <person name="Rohde M."/>
            <person name="Goker M."/>
            <person name="Bristow J."/>
            <person name="Eisen J.A."/>
            <person name="Markowitz V."/>
            <person name="Hugenholtz P."/>
            <person name="Kyrpides N.C."/>
            <person name="Klenk H.P."/>
            <person name="Lucas S."/>
        </authorList>
    </citation>
    <scope>NUCLEOTIDE SEQUENCE [LARGE SCALE GENOMIC DNA]</scope>
    <source>
        <strain evidence="2">ATCC 43595 / DSM 2588 / LMG 13176 / NBRC 15968 / NCIMB 11800 / UQM 2034</strain>
    </source>
</reference>
<accession>A0A979G5N3</accession>
<dbReference type="KEGG" id="cpi:Cpin_3858"/>
<protein>
    <submittedName>
        <fullName evidence="1">Uncharacterized protein</fullName>
    </submittedName>
</protein>
<sequence length="212" mass="23948">MTSSKDLFELEQQGITSTPAKQTRKSLFNIRQEHLSLLTEIEDNEGELTEEILAKLQLSQEDFQSKVISYGFVIKKLDAESDVIAAEIKRLQSLKSKADKRADLFRKIIDEGMKQFGYDKVESELLKISYHKSSPVELLENFSDNILQYVKVNFNINPELADKAAEAGITEDVLSVFNVIPSASKERIKDQLKAGIKIPGASIEEKKSLQIR</sequence>
<dbReference type="AlphaFoldDB" id="A0A979G5N3"/>
<dbReference type="RefSeq" id="WP_012791493.1">
    <property type="nucleotide sequence ID" value="NC_013132.1"/>
</dbReference>
<name>A0A979G5N3_CHIPD</name>
<reference evidence="2" key="1">
    <citation type="submission" date="2009-08" db="EMBL/GenBank/DDBJ databases">
        <title>The complete genome of Chitinophaga pinensis DSM 2588.</title>
        <authorList>
            <consortium name="US DOE Joint Genome Institute (JGI-PGF)"/>
            <person name="Lucas S."/>
            <person name="Copeland A."/>
            <person name="Lapidus A."/>
            <person name="Glavina del Rio T."/>
            <person name="Dalin E."/>
            <person name="Tice H."/>
            <person name="Bruce D."/>
            <person name="Goodwin L."/>
            <person name="Pitluck S."/>
            <person name="Kyrpides N."/>
            <person name="Mavromatis K."/>
            <person name="Ivanova N."/>
            <person name="Mikhailova N."/>
            <person name="Sims D."/>
            <person name="Meinche L."/>
            <person name="Brettin T."/>
            <person name="Detter J.C."/>
            <person name="Han C."/>
            <person name="Larimer F."/>
            <person name="Land M."/>
            <person name="Hauser L."/>
            <person name="Markowitz V."/>
            <person name="Cheng J.-F."/>
            <person name="Hugenholtz P."/>
            <person name="Woyke T."/>
            <person name="Wu D."/>
            <person name="Spring S."/>
            <person name="Klenk H.-P."/>
            <person name="Eisen J.A."/>
        </authorList>
    </citation>
    <scope>NUCLEOTIDE SEQUENCE [LARGE SCALE GENOMIC DNA]</scope>
    <source>
        <strain evidence="2">ATCC 43595 / DSM 2588 / LMG 13176 / NBRC 15968 / NCIMB 11800 / UQM 2034</strain>
    </source>
</reference>
<evidence type="ECO:0000313" key="2">
    <source>
        <dbReference type="Proteomes" id="UP000002215"/>
    </source>
</evidence>
<dbReference type="EMBL" id="CP001699">
    <property type="protein sequence ID" value="ACU61320.1"/>
    <property type="molecule type" value="Genomic_DNA"/>
</dbReference>
<dbReference type="InterPro" id="IPR008840">
    <property type="entry name" value="Sipho_Gp157"/>
</dbReference>
<gene>
    <name evidence="1" type="ordered locus">Cpin_3858</name>
</gene>
<organism evidence="1 2">
    <name type="scientific">Chitinophaga pinensis (strain ATCC 43595 / DSM 2588 / LMG 13176 / NBRC 15968 / NCIMB 11800 / UQM 2034)</name>
    <dbReference type="NCBI Taxonomy" id="485918"/>
    <lineage>
        <taxon>Bacteria</taxon>
        <taxon>Pseudomonadati</taxon>
        <taxon>Bacteroidota</taxon>
        <taxon>Chitinophagia</taxon>
        <taxon>Chitinophagales</taxon>
        <taxon>Chitinophagaceae</taxon>
        <taxon>Chitinophaga</taxon>
    </lineage>
</organism>
<evidence type="ECO:0000313" key="1">
    <source>
        <dbReference type="EMBL" id="ACU61320.1"/>
    </source>
</evidence>
<dbReference type="Pfam" id="PF05565">
    <property type="entry name" value="Sipho_Gp157"/>
    <property type="match status" value="1"/>
</dbReference>
<proteinExistence type="predicted"/>